<evidence type="ECO:0000313" key="2">
    <source>
        <dbReference type="EMBL" id="KAK7536842.1"/>
    </source>
</evidence>
<protein>
    <submittedName>
        <fullName evidence="2">Uncharacterized protein</fullName>
    </submittedName>
</protein>
<keyword evidence="1" id="KW-0812">Transmembrane</keyword>
<accession>A0ABR1LNU6</accession>
<reference evidence="2 3" key="1">
    <citation type="submission" date="2024-04" db="EMBL/GenBank/DDBJ databases">
        <title>Phyllosticta paracitricarpa is synonymous to the EU quarantine fungus P. citricarpa based on phylogenomic analyses.</title>
        <authorList>
            <consortium name="Lawrence Berkeley National Laboratory"/>
            <person name="Van ingen-buijs V.A."/>
            <person name="Van westerhoven A.C."/>
            <person name="Haridas S."/>
            <person name="Skiadas P."/>
            <person name="Martin F."/>
            <person name="Groenewald J.Z."/>
            <person name="Crous P.W."/>
            <person name="Seidl M.F."/>
        </authorList>
    </citation>
    <scope>NUCLEOTIDE SEQUENCE [LARGE SCALE GENOMIC DNA]</scope>
    <source>
        <strain evidence="2 3">CPC 17464</strain>
    </source>
</reference>
<sequence length="219" mass="25227">MCVTLDYCNRQRTHIFLRLKAHGRVDWVSPLLAHPWPLPRFHPPARLPWPVSSLDADFLFHLDAVHRDTCMHGWQISAAFFPIHRVLRHFCTPTSINAPSLPFIVLIPTAAVRIMLTDCFPCVVPSVAGFHRHFAVLLERRRWALLRFFLCFPYNKIRFPCKLEHASHLLFTFSLFFSFLGAVDSVWLGVLCCVDFTRTIRYWRMACPSSSSSSSSAAL</sequence>
<dbReference type="EMBL" id="JBBPEH010000006">
    <property type="protein sequence ID" value="KAK7536842.1"/>
    <property type="molecule type" value="Genomic_DNA"/>
</dbReference>
<feature type="transmembrane region" description="Helical" evidence="1">
    <location>
        <begin position="169"/>
        <end position="194"/>
    </location>
</feature>
<gene>
    <name evidence="2" type="ORF">J3D65DRAFT_355388</name>
</gene>
<evidence type="ECO:0000256" key="1">
    <source>
        <dbReference type="SAM" id="Phobius"/>
    </source>
</evidence>
<dbReference type="Proteomes" id="UP001360953">
    <property type="component" value="Unassembled WGS sequence"/>
</dbReference>
<dbReference type="RefSeq" id="XP_066654993.1">
    <property type="nucleotide sequence ID" value="XM_066795588.1"/>
</dbReference>
<comment type="caution">
    <text evidence="2">The sequence shown here is derived from an EMBL/GenBank/DDBJ whole genome shotgun (WGS) entry which is preliminary data.</text>
</comment>
<organism evidence="2 3">
    <name type="scientific">Phyllosticta citribraziliensis</name>
    <dbReference type="NCBI Taxonomy" id="989973"/>
    <lineage>
        <taxon>Eukaryota</taxon>
        <taxon>Fungi</taxon>
        <taxon>Dikarya</taxon>
        <taxon>Ascomycota</taxon>
        <taxon>Pezizomycotina</taxon>
        <taxon>Dothideomycetes</taxon>
        <taxon>Dothideomycetes incertae sedis</taxon>
        <taxon>Botryosphaeriales</taxon>
        <taxon>Phyllostictaceae</taxon>
        <taxon>Phyllosticta</taxon>
    </lineage>
</organism>
<dbReference type="GeneID" id="92028494"/>
<keyword evidence="3" id="KW-1185">Reference proteome</keyword>
<keyword evidence="1" id="KW-0472">Membrane</keyword>
<name>A0ABR1LNU6_9PEZI</name>
<evidence type="ECO:0000313" key="3">
    <source>
        <dbReference type="Proteomes" id="UP001360953"/>
    </source>
</evidence>
<proteinExistence type="predicted"/>
<keyword evidence="1" id="KW-1133">Transmembrane helix</keyword>